<dbReference type="InterPro" id="IPR036508">
    <property type="entry name" value="Chitin-bd_dom_sf"/>
</dbReference>
<dbReference type="EMBL" id="HBKQ01042064">
    <property type="protein sequence ID" value="CAE2266246.1"/>
    <property type="molecule type" value="Transcribed_RNA"/>
</dbReference>
<dbReference type="AlphaFoldDB" id="A0A7S4JKF4"/>
<dbReference type="GO" id="GO:0008061">
    <property type="term" value="F:chitin binding"/>
    <property type="evidence" value="ECO:0007669"/>
    <property type="project" value="InterPro"/>
</dbReference>
<dbReference type="Gene3D" id="2.170.140.10">
    <property type="entry name" value="Chitin binding domain"/>
    <property type="match status" value="1"/>
</dbReference>
<reference evidence="2" key="1">
    <citation type="submission" date="2021-01" db="EMBL/GenBank/DDBJ databases">
        <authorList>
            <person name="Corre E."/>
            <person name="Pelletier E."/>
            <person name="Niang G."/>
            <person name="Scheremetjew M."/>
            <person name="Finn R."/>
            <person name="Kale V."/>
            <person name="Holt S."/>
            <person name="Cochrane G."/>
            <person name="Meng A."/>
            <person name="Brown T."/>
            <person name="Cohen L."/>
        </authorList>
    </citation>
    <scope>NUCLEOTIDE SEQUENCE</scope>
    <source>
        <strain evidence="2">Isolate 1302-5</strain>
    </source>
</reference>
<protein>
    <recommendedName>
        <fullName evidence="3">Chitin-binding type-2 domain-containing protein</fullName>
    </recommendedName>
</protein>
<gene>
    <name evidence="2" type="ORF">OAUR00152_LOCUS29023</name>
</gene>
<accession>A0A7S4JKF4</accession>
<evidence type="ECO:0000256" key="1">
    <source>
        <dbReference type="SAM" id="SignalP"/>
    </source>
</evidence>
<evidence type="ECO:0000313" key="2">
    <source>
        <dbReference type="EMBL" id="CAE2266246.1"/>
    </source>
</evidence>
<keyword evidence="1" id="KW-0732">Signal</keyword>
<name>A0A7S4JKF4_9STRA</name>
<proteinExistence type="predicted"/>
<dbReference type="SUPFAM" id="SSF57625">
    <property type="entry name" value="Invertebrate chitin-binding proteins"/>
    <property type="match status" value="1"/>
</dbReference>
<sequence>MTTKIILPVVLFALTLVVPGARAAAIVENLSPEEEEILAICPKGCEQGNPCVPGGTTGLYHEHCLKRWFVQCDLAGNCYEQECPSETRWNQAFLTCVHKECGECQNRCSKEQIERGQYLRVHCKDNTKFVHCDDFGGCFVQQCPGGLIFRNSKQACVFPKAN</sequence>
<feature type="chain" id="PRO_5030523511" description="Chitin-binding type-2 domain-containing protein" evidence="1">
    <location>
        <begin position="24"/>
        <end position="162"/>
    </location>
</feature>
<evidence type="ECO:0008006" key="3">
    <source>
        <dbReference type="Google" id="ProtNLM"/>
    </source>
</evidence>
<organism evidence="2">
    <name type="scientific">Odontella aurita</name>
    <dbReference type="NCBI Taxonomy" id="265563"/>
    <lineage>
        <taxon>Eukaryota</taxon>
        <taxon>Sar</taxon>
        <taxon>Stramenopiles</taxon>
        <taxon>Ochrophyta</taxon>
        <taxon>Bacillariophyta</taxon>
        <taxon>Mediophyceae</taxon>
        <taxon>Biddulphiophycidae</taxon>
        <taxon>Eupodiscales</taxon>
        <taxon>Odontellaceae</taxon>
        <taxon>Odontella</taxon>
    </lineage>
</organism>
<feature type="signal peptide" evidence="1">
    <location>
        <begin position="1"/>
        <end position="23"/>
    </location>
</feature>